<name>A0ABQ9ID83_9NEOP</name>
<keyword evidence="3" id="KW-1185">Reference proteome</keyword>
<evidence type="ECO:0000313" key="3">
    <source>
        <dbReference type="Proteomes" id="UP001159363"/>
    </source>
</evidence>
<accession>A0ABQ9ID83</accession>
<sequence length="112" mass="12827">MQFVTFDYKALHKREFIEGAPTASIATGSVQADIFTKWFDHFIILLVLDGHSSYPRNIDVIHNSRNNNVTIVFLLPHSNHKMKPLDVVLTLPLKTYHIQEVKNLLSNNITNV</sequence>
<dbReference type="InterPro" id="IPR004875">
    <property type="entry name" value="DDE_SF_endonuclease_dom"/>
</dbReference>
<protein>
    <recommendedName>
        <fullName evidence="1">DDE-1 domain-containing protein</fullName>
    </recommendedName>
</protein>
<organism evidence="2 3">
    <name type="scientific">Dryococelus australis</name>
    <dbReference type="NCBI Taxonomy" id="614101"/>
    <lineage>
        <taxon>Eukaryota</taxon>
        <taxon>Metazoa</taxon>
        <taxon>Ecdysozoa</taxon>
        <taxon>Arthropoda</taxon>
        <taxon>Hexapoda</taxon>
        <taxon>Insecta</taxon>
        <taxon>Pterygota</taxon>
        <taxon>Neoptera</taxon>
        <taxon>Polyneoptera</taxon>
        <taxon>Phasmatodea</taxon>
        <taxon>Verophasmatodea</taxon>
        <taxon>Anareolatae</taxon>
        <taxon>Phasmatidae</taxon>
        <taxon>Eurycanthinae</taxon>
        <taxon>Dryococelus</taxon>
    </lineage>
</organism>
<gene>
    <name evidence="2" type="ORF">PR048_007291</name>
</gene>
<dbReference type="EMBL" id="JARBHB010000002">
    <property type="protein sequence ID" value="KAJ8894627.1"/>
    <property type="molecule type" value="Genomic_DNA"/>
</dbReference>
<dbReference type="Proteomes" id="UP001159363">
    <property type="component" value="Chromosome 2"/>
</dbReference>
<feature type="domain" description="DDE-1" evidence="1">
    <location>
        <begin position="27"/>
        <end position="108"/>
    </location>
</feature>
<dbReference type="Pfam" id="PF03184">
    <property type="entry name" value="DDE_1"/>
    <property type="match status" value="1"/>
</dbReference>
<reference evidence="2 3" key="1">
    <citation type="submission" date="2023-02" db="EMBL/GenBank/DDBJ databases">
        <title>LHISI_Scaffold_Assembly.</title>
        <authorList>
            <person name="Stuart O.P."/>
            <person name="Cleave R."/>
            <person name="Magrath M.J.L."/>
            <person name="Mikheyev A.S."/>
        </authorList>
    </citation>
    <scope>NUCLEOTIDE SEQUENCE [LARGE SCALE GENOMIC DNA]</scope>
    <source>
        <strain evidence="2">Daus_M_001</strain>
        <tissue evidence="2">Leg muscle</tissue>
    </source>
</reference>
<proteinExistence type="predicted"/>
<comment type="caution">
    <text evidence="2">The sequence shown here is derived from an EMBL/GenBank/DDBJ whole genome shotgun (WGS) entry which is preliminary data.</text>
</comment>
<evidence type="ECO:0000313" key="2">
    <source>
        <dbReference type="EMBL" id="KAJ8894627.1"/>
    </source>
</evidence>
<evidence type="ECO:0000259" key="1">
    <source>
        <dbReference type="Pfam" id="PF03184"/>
    </source>
</evidence>